<dbReference type="EMBL" id="CM017692">
    <property type="protein sequence ID" value="TYH19878.1"/>
    <property type="molecule type" value="Genomic_DNA"/>
</dbReference>
<keyword evidence="4" id="KW-0968">Cytoplasmic vesicle</keyword>
<keyword evidence="5" id="KW-1133">Transmembrane helix</keyword>
<keyword evidence="5" id="KW-0812">Transmembrane</keyword>
<reference evidence="8 9" key="1">
    <citation type="submission" date="2019-06" db="EMBL/GenBank/DDBJ databases">
        <title>WGS assembly of Gossypium darwinii.</title>
        <authorList>
            <person name="Chen Z.J."/>
            <person name="Sreedasyam A."/>
            <person name="Ando A."/>
            <person name="Song Q."/>
            <person name="De L."/>
            <person name="Hulse-Kemp A."/>
            <person name="Ding M."/>
            <person name="Ye W."/>
            <person name="Kirkbride R."/>
            <person name="Jenkins J."/>
            <person name="Plott C."/>
            <person name="Lovell J."/>
            <person name="Lin Y.-M."/>
            <person name="Vaughn R."/>
            <person name="Liu B."/>
            <person name="Li W."/>
            <person name="Simpson S."/>
            <person name="Scheffler B."/>
            <person name="Saski C."/>
            <person name="Grover C."/>
            <person name="Hu G."/>
            <person name="Conover J."/>
            <person name="Carlson J."/>
            <person name="Shu S."/>
            <person name="Boston L."/>
            <person name="Williams M."/>
            <person name="Peterson D."/>
            <person name="Mcgee K."/>
            <person name="Jones D."/>
            <person name="Wendel J."/>
            <person name="Stelly D."/>
            <person name="Grimwood J."/>
            <person name="Schmutz J."/>
        </authorList>
    </citation>
    <scope>NUCLEOTIDE SEQUENCE [LARGE SCALE GENOMIC DNA]</scope>
    <source>
        <strain evidence="8">1808015.09</strain>
    </source>
</reference>
<dbReference type="EMBL" id="CM017692">
    <property type="protein sequence ID" value="TYH19877.1"/>
    <property type="molecule type" value="Genomic_DNA"/>
</dbReference>
<dbReference type="Gene3D" id="1.25.40.90">
    <property type="match status" value="1"/>
</dbReference>
<accession>A0A5D2GQC4</accession>
<evidence type="ECO:0000256" key="3">
    <source>
        <dbReference type="ARBA" id="ARBA00023034"/>
    </source>
</evidence>
<evidence type="ECO:0000259" key="6">
    <source>
        <dbReference type="PROSITE" id="PS50942"/>
    </source>
</evidence>
<evidence type="ECO:0000313" key="9">
    <source>
        <dbReference type="Proteomes" id="UP000323506"/>
    </source>
</evidence>
<evidence type="ECO:0000256" key="1">
    <source>
        <dbReference type="ARBA" id="ARBA00004132"/>
    </source>
</evidence>
<protein>
    <recommendedName>
        <fullName evidence="6">ENTH domain-containing protein</fullName>
    </recommendedName>
</protein>
<dbReference type="AlphaFoldDB" id="A0A5D2GQC4"/>
<feature type="domain" description="ENTH" evidence="6">
    <location>
        <begin position="73"/>
        <end position="113"/>
    </location>
</feature>
<dbReference type="InterPro" id="IPR008942">
    <property type="entry name" value="ENTH_VHS"/>
</dbReference>
<dbReference type="GO" id="GO:0005794">
    <property type="term" value="C:Golgi apparatus"/>
    <property type="evidence" value="ECO:0007669"/>
    <property type="project" value="UniProtKB-SubCell"/>
</dbReference>
<evidence type="ECO:0000256" key="4">
    <source>
        <dbReference type="ARBA" id="ARBA00023329"/>
    </source>
</evidence>
<sequence>MQQYLWYIYNYYYGASTRASSGADLQLLGGLLLLLTVSLPFGAPANLFAQLPIMPSGSQHGLKKAIGALKDSTKVGLARGVEVAIVKATDHKEVVPKERHVRSTMFMDGAMNA</sequence>
<proteinExistence type="predicted"/>
<evidence type="ECO:0000256" key="2">
    <source>
        <dbReference type="ARBA" id="ARBA00004555"/>
    </source>
</evidence>
<dbReference type="PROSITE" id="PS50942">
    <property type="entry name" value="ENTH"/>
    <property type="match status" value="1"/>
</dbReference>
<keyword evidence="3" id="KW-0333">Golgi apparatus</keyword>
<evidence type="ECO:0000256" key="5">
    <source>
        <dbReference type="PROSITE-ProRule" id="PRU00243"/>
    </source>
</evidence>
<comment type="subcellular location">
    <subcellularLocation>
        <location evidence="1">Cytoplasmic vesicle</location>
        <location evidence="1">Clathrin-coated vesicle</location>
    </subcellularLocation>
    <subcellularLocation>
        <location evidence="2">Golgi apparatus</location>
    </subcellularLocation>
</comment>
<evidence type="ECO:0000313" key="7">
    <source>
        <dbReference type="EMBL" id="TYH19877.1"/>
    </source>
</evidence>
<dbReference type="InterPro" id="IPR013809">
    <property type="entry name" value="ENTH"/>
</dbReference>
<name>A0A5D2GQC4_GOSDA</name>
<gene>
    <name evidence="7" type="ORF">ES288_A05G386400v1</name>
    <name evidence="8" type="ORF">ES288_A05G386500v1</name>
</gene>
<evidence type="ECO:0000313" key="8">
    <source>
        <dbReference type="EMBL" id="TYH19878.1"/>
    </source>
</evidence>
<dbReference type="Proteomes" id="UP000323506">
    <property type="component" value="Chromosome A05"/>
</dbReference>
<feature type="transmembrane region" description="Helical" evidence="5">
    <location>
        <begin position="27"/>
        <end position="49"/>
    </location>
</feature>
<organism evidence="8 9">
    <name type="scientific">Gossypium darwinii</name>
    <name type="common">Darwin's cotton</name>
    <name type="synonym">Gossypium barbadense var. darwinii</name>
    <dbReference type="NCBI Taxonomy" id="34276"/>
    <lineage>
        <taxon>Eukaryota</taxon>
        <taxon>Viridiplantae</taxon>
        <taxon>Streptophyta</taxon>
        <taxon>Embryophyta</taxon>
        <taxon>Tracheophyta</taxon>
        <taxon>Spermatophyta</taxon>
        <taxon>Magnoliopsida</taxon>
        <taxon>eudicotyledons</taxon>
        <taxon>Gunneridae</taxon>
        <taxon>Pentapetalae</taxon>
        <taxon>rosids</taxon>
        <taxon>malvids</taxon>
        <taxon>Malvales</taxon>
        <taxon>Malvaceae</taxon>
        <taxon>Malvoideae</taxon>
        <taxon>Gossypium</taxon>
    </lineage>
</organism>
<comment type="caution">
    <text evidence="5">Lacks conserved residue(s) required for the propagation of feature annotation.</text>
</comment>
<keyword evidence="5" id="KW-0472">Membrane</keyword>
<keyword evidence="9" id="KW-1185">Reference proteome</keyword>
<dbReference type="GO" id="GO:0030136">
    <property type="term" value="C:clathrin-coated vesicle"/>
    <property type="evidence" value="ECO:0007669"/>
    <property type="project" value="UniProtKB-SubCell"/>
</dbReference>